<evidence type="ECO:0000313" key="9">
    <source>
        <dbReference type="Proteomes" id="UP001139411"/>
    </source>
</evidence>
<accession>A0A9X1Q9F1</accession>
<keyword evidence="2" id="KW-0805">Transcription regulation</keyword>
<protein>
    <submittedName>
        <fullName evidence="8">Sigma-70 family RNA polymerase sigma factor</fullName>
    </submittedName>
</protein>
<dbReference type="InterPro" id="IPR013249">
    <property type="entry name" value="RNA_pol_sigma70_r4_t2"/>
</dbReference>
<keyword evidence="3" id="KW-0731">Sigma factor</keyword>
<evidence type="ECO:0000256" key="3">
    <source>
        <dbReference type="ARBA" id="ARBA00023082"/>
    </source>
</evidence>
<proteinExistence type="inferred from homology"/>
<dbReference type="InterPro" id="IPR014284">
    <property type="entry name" value="RNA_pol_sigma-70_dom"/>
</dbReference>
<dbReference type="GO" id="GO:0003677">
    <property type="term" value="F:DNA binding"/>
    <property type="evidence" value="ECO:0007669"/>
    <property type="project" value="UniProtKB-KW"/>
</dbReference>
<dbReference type="Pfam" id="PF08281">
    <property type="entry name" value="Sigma70_r4_2"/>
    <property type="match status" value="1"/>
</dbReference>
<feature type="domain" description="RNA polymerase sigma-70 region 2" evidence="6">
    <location>
        <begin position="36"/>
        <end position="101"/>
    </location>
</feature>
<dbReference type="GO" id="GO:0006352">
    <property type="term" value="P:DNA-templated transcription initiation"/>
    <property type="evidence" value="ECO:0007669"/>
    <property type="project" value="InterPro"/>
</dbReference>
<dbReference type="InterPro" id="IPR036388">
    <property type="entry name" value="WH-like_DNA-bd_sf"/>
</dbReference>
<gene>
    <name evidence="8" type="ORF">L0661_01845</name>
</gene>
<dbReference type="InterPro" id="IPR039425">
    <property type="entry name" value="RNA_pol_sigma-70-like"/>
</dbReference>
<feature type="domain" description="RNA polymerase sigma factor 70 region 4 type 2" evidence="7">
    <location>
        <begin position="134"/>
        <end position="186"/>
    </location>
</feature>
<dbReference type="NCBIfam" id="TIGR02937">
    <property type="entry name" value="sigma70-ECF"/>
    <property type="match status" value="1"/>
</dbReference>
<dbReference type="SUPFAM" id="SSF88946">
    <property type="entry name" value="Sigma2 domain of RNA polymerase sigma factors"/>
    <property type="match status" value="1"/>
</dbReference>
<dbReference type="AlphaFoldDB" id="A0A9X1Q9F1"/>
<dbReference type="RefSeq" id="WP_235176578.1">
    <property type="nucleotide sequence ID" value="NZ_JAKFFV010000002.1"/>
</dbReference>
<dbReference type="InterPro" id="IPR013325">
    <property type="entry name" value="RNA_pol_sigma_r2"/>
</dbReference>
<evidence type="ECO:0000256" key="2">
    <source>
        <dbReference type="ARBA" id="ARBA00023015"/>
    </source>
</evidence>
<comment type="similarity">
    <text evidence="1">Belongs to the sigma-70 factor family. ECF subfamily.</text>
</comment>
<keyword evidence="4" id="KW-0238">DNA-binding</keyword>
<dbReference type="PANTHER" id="PTHR43133:SF8">
    <property type="entry name" value="RNA POLYMERASE SIGMA FACTOR HI_1459-RELATED"/>
    <property type="match status" value="1"/>
</dbReference>
<dbReference type="PANTHER" id="PTHR43133">
    <property type="entry name" value="RNA POLYMERASE ECF-TYPE SIGMA FACTO"/>
    <property type="match status" value="1"/>
</dbReference>
<dbReference type="CDD" id="cd06171">
    <property type="entry name" value="Sigma70_r4"/>
    <property type="match status" value="1"/>
</dbReference>
<dbReference type="Pfam" id="PF04542">
    <property type="entry name" value="Sigma70_r2"/>
    <property type="match status" value="1"/>
</dbReference>
<evidence type="ECO:0000313" key="8">
    <source>
        <dbReference type="EMBL" id="MCF2497031.1"/>
    </source>
</evidence>
<dbReference type="SUPFAM" id="SSF88659">
    <property type="entry name" value="Sigma3 and sigma4 domains of RNA polymerase sigma factors"/>
    <property type="match status" value="1"/>
</dbReference>
<dbReference type="GO" id="GO:0016987">
    <property type="term" value="F:sigma factor activity"/>
    <property type="evidence" value="ECO:0007669"/>
    <property type="project" value="UniProtKB-KW"/>
</dbReference>
<organism evidence="8 9">
    <name type="scientific">Dyadobacter chenhuakuii</name>
    <dbReference type="NCBI Taxonomy" id="2909339"/>
    <lineage>
        <taxon>Bacteria</taxon>
        <taxon>Pseudomonadati</taxon>
        <taxon>Bacteroidota</taxon>
        <taxon>Cytophagia</taxon>
        <taxon>Cytophagales</taxon>
        <taxon>Spirosomataceae</taxon>
        <taxon>Dyadobacter</taxon>
    </lineage>
</organism>
<evidence type="ECO:0000259" key="6">
    <source>
        <dbReference type="Pfam" id="PF04542"/>
    </source>
</evidence>
<comment type="caution">
    <text evidence="8">The sequence shown here is derived from an EMBL/GenBank/DDBJ whole genome shotgun (WGS) entry which is preliminary data.</text>
</comment>
<dbReference type="InterPro" id="IPR013324">
    <property type="entry name" value="RNA_pol_sigma_r3/r4-like"/>
</dbReference>
<name>A0A9X1Q9F1_9BACT</name>
<dbReference type="InterPro" id="IPR007627">
    <property type="entry name" value="RNA_pol_sigma70_r2"/>
</dbReference>
<dbReference type="Gene3D" id="1.10.10.10">
    <property type="entry name" value="Winged helix-like DNA-binding domain superfamily/Winged helix DNA-binding domain"/>
    <property type="match status" value="1"/>
</dbReference>
<evidence type="ECO:0000259" key="7">
    <source>
        <dbReference type="Pfam" id="PF08281"/>
    </source>
</evidence>
<dbReference type="Proteomes" id="UP001139411">
    <property type="component" value="Unassembled WGS sequence"/>
</dbReference>
<sequence length="196" mass="22783">MKFLKIFKRDIVAPLSEAQQLAAYRSSGDAGLLGKLYEPYMDMVFALCYKYLQDEDASKDAVMQIFEKLLVELKSHEVENFKSWLHSVSRNFCLMHLRARRTFVTADQADSEDVESIMVSYEQDEPLFEERKFEALKTCLGTLPAAQRKAIQLFYIEEKCYREISQETGFEASKVKSYIQNGKRNLKICIEKNESK</sequence>
<evidence type="ECO:0000256" key="1">
    <source>
        <dbReference type="ARBA" id="ARBA00010641"/>
    </source>
</evidence>
<reference evidence="8" key="1">
    <citation type="submission" date="2022-01" db="EMBL/GenBank/DDBJ databases">
        <title>Novel species in genus Dyadobacter.</title>
        <authorList>
            <person name="Ma C."/>
        </authorList>
    </citation>
    <scope>NUCLEOTIDE SEQUENCE</scope>
    <source>
        <strain evidence="8">CY357</strain>
    </source>
</reference>
<dbReference type="Gene3D" id="1.10.1740.10">
    <property type="match status" value="1"/>
</dbReference>
<keyword evidence="5" id="KW-0804">Transcription</keyword>
<evidence type="ECO:0000256" key="4">
    <source>
        <dbReference type="ARBA" id="ARBA00023125"/>
    </source>
</evidence>
<dbReference type="EMBL" id="JAKFFV010000002">
    <property type="protein sequence ID" value="MCF2497031.1"/>
    <property type="molecule type" value="Genomic_DNA"/>
</dbReference>
<evidence type="ECO:0000256" key="5">
    <source>
        <dbReference type="ARBA" id="ARBA00023163"/>
    </source>
</evidence>